<evidence type="ECO:0000259" key="1">
    <source>
        <dbReference type="Pfam" id="PF07110"/>
    </source>
</evidence>
<protein>
    <recommendedName>
        <fullName evidence="1">EthD domain-containing protein</fullName>
    </recommendedName>
</protein>
<sequence length="123" mass="13220">MKPPAPETCQSGTAERRTDMARLIVMYRTPEDVAAFDRHYSGTHIGLASKMPGLRSYEISHGPVMTPDGASSYHLVAMLRFDEIASLKAALASPEGQAAVEDVGRFATGGVDIYMFDDRVAGG</sequence>
<reference evidence="2" key="1">
    <citation type="submission" date="2007-04" db="EMBL/GenBank/DDBJ databases">
        <title>Complete sequence of plasmid pRSPA01 of Rhodobacter sphaeroides ATCC 17025.</title>
        <authorList>
            <consortium name="US DOE Joint Genome Institute"/>
            <person name="Copeland A."/>
            <person name="Lucas S."/>
            <person name="Lapidus A."/>
            <person name="Barry K."/>
            <person name="Detter J.C."/>
            <person name="Glavina del Rio T."/>
            <person name="Hammon N."/>
            <person name="Israni S."/>
            <person name="Dalin E."/>
            <person name="Tice H."/>
            <person name="Pitluck S."/>
            <person name="Chertkov O."/>
            <person name="Brettin T."/>
            <person name="Bruce D."/>
            <person name="Han C."/>
            <person name="Schmutz J."/>
            <person name="Larimer F."/>
            <person name="Land M."/>
            <person name="Hauser L."/>
            <person name="Kyrpides N."/>
            <person name="Kim E."/>
            <person name="Richardson P."/>
            <person name="Mackenzie C."/>
            <person name="Choudhary M."/>
            <person name="Donohue T.J."/>
            <person name="Kaplan S."/>
        </authorList>
    </citation>
    <scope>NUCLEOTIDE SEQUENCE [LARGE SCALE GENOMIC DNA]</scope>
    <source>
        <strain evidence="2">ATCC 17025</strain>
        <plasmid evidence="2">pRSPA01</plasmid>
    </source>
</reference>
<evidence type="ECO:0000313" key="2">
    <source>
        <dbReference type="EMBL" id="ABP72668.1"/>
    </source>
</evidence>
<dbReference type="InterPro" id="IPR011008">
    <property type="entry name" value="Dimeric_a/b-barrel"/>
</dbReference>
<dbReference type="PANTHER" id="PTHR40260:SF2">
    <property type="entry name" value="BLR8190 PROTEIN"/>
    <property type="match status" value="1"/>
</dbReference>
<keyword evidence="2" id="KW-0614">Plasmid</keyword>
<dbReference type="SUPFAM" id="SSF54909">
    <property type="entry name" value="Dimeric alpha+beta barrel"/>
    <property type="match status" value="1"/>
</dbReference>
<organism evidence="2">
    <name type="scientific">Cereibacter sphaeroides (strain ATCC 17025 / ATH 2.4.3)</name>
    <name type="common">Rhodobacter sphaeroides</name>
    <dbReference type="NCBI Taxonomy" id="349102"/>
    <lineage>
        <taxon>Bacteria</taxon>
        <taxon>Pseudomonadati</taxon>
        <taxon>Pseudomonadota</taxon>
        <taxon>Alphaproteobacteria</taxon>
        <taxon>Rhodobacterales</taxon>
        <taxon>Paracoccaceae</taxon>
        <taxon>Cereibacter</taxon>
    </lineage>
</organism>
<dbReference type="AlphaFoldDB" id="A4WZ54"/>
<dbReference type="Gene3D" id="3.30.70.100">
    <property type="match status" value="1"/>
</dbReference>
<dbReference type="GO" id="GO:0016491">
    <property type="term" value="F:oxidoreductase activity"/>
    <property type="evidence" value="ECO:0007669"/>
    <property type="project" value="InterPro"/>
</dbReference>
<proteinExistence type="predicted"/>
<dbReference type="EMBL" id="CP000662">
    <property type="protein sequence ID" value="ABP72668.1"/>
    <property type="molecule type" value="Genomic_DNA"/>
</dbReference>
<dbReference type="PANTHER" id="PTHR40260">
    <property type="entry name" value="BLR8190 PROTEIN"/>
    <property type="match status" value="1"/>
</dbReference>
<dbReference type="Pfam" id="PF07110">
    <property type="entry name" value="EthD"/>
    <property type="match status" value="1"/>
</dbReference>
<dbReference type="KEGG" id="rsq:Rsph17025_3811"/>
<feature type="domain" description="EthD" evidence="1">
    <location>
        <begin position="30"/>
        <end position="108"/>
    </location>
</feature>
<dbReference type="NCBIfam" id="TIGR02118">
    <property type="entry name" value="EthD family reductase"/>
    <property type="match status" value="1"/>
</dbReference>
<geneLocation type="plasmid" evidence="2">
    <name>pRSPA01</name>
</geneLocation>
<dbReference type="InterPro" id="IPR009799">
    <property type="entry name" value="EthD_dom"/>
</dbReference>
<dbReference type="HOGENOM" id="CLU_115019_4_1_5"/>
<gene>
    <name evidence="2" type="ordered locus">Rsph17025_3811</name>
</gene>
<accession>A4WZ54</accession>
<name>A4WZ54_CERS5</name>